<dbReference type="AlphaFoldDB" id="U2E804"/>
<dbReference type="OrthoDB" id="9940412at2"/>
<name>U2E804_9MOLU</name>
<evidence type="ECO:0000313" key="3">
    <source>
        <dbReference type="Proteomes" id="UP000005707"/>
    </source>
</evidence>
<evidence type="ECO:0000256" key="1">
    <source>
        <dbReference type="SAM" id="MobiDB-lite"/>
    </source>
</evidence>
<evidence type="ECO:0000313" key="2">
    <source>
        <dbReference type="EMBL" id="ERJ11328.1"/>
    </source>
</evidence>
<sequence length="166" mass="18866">MNGDINNNQGNQPSLYAISPESIQPQPVGSLYPPYLPGFPSYPDYPQYPISPIPPVTPNPPYPIPPYQPFPRPPYQPNPPYPQFPEYPYQPQPYPQYPPQTPQYPQYPVYPPTIGGCNQKWATIRTRDGRRLYIYVTSIAEDSVGGFLSNGRQIALDYDEIVEMTC</sequence>
<feature type="region of interest" description="Disordered" evidence="1">
    <location>
        <begin position="1"/>
        <end position="30"/>
    </location>
</feature>
<protein>
    <submittedName>
        <fullName evidence="2">Uncharacterized protein</fullName>
    </submittedName>
</protein>
<gene>
    <name evidence="2" type="ORF">HLPCO_002630</name>
</gene>
<feature type="compositionally biased region" description="Polar residues" evidence="1">
    <location>
        <begin position="1"/>
        <end position="14"/>
    </location>
</feature>
<reference evidence="2 3" key="1">
    <citation type="journal article" date="2011" name="J. Bacteriol.">
        <title>Genome sequence of Haloplasma contractile, an unusual contractile bacterium from a deep-sea anoxic brine lake.</title>
        <authorList>
            <person name="Antunes A."/>
            <person name="Alam I."/>
            <person name="El Dorry H."/>
            <person name="Siam R."/>
            <person name="Robertson A."/>
            <person name="Bajic V.B."/>
            <person name="Stingl U."/>
        </authorList>
    </citation>
    <scope>NUCLEOTIDE SEQUENCE [LARGE SCALE GENOMIC DNA]</scope>
    <source>
        <strain evidence="2 3">SSD-17B</strain>
    </source>
</reference>
<dbReference type="EMBL" id="AFNU02000012">
    <property type="protein sequence ID" value="ERJ11328.1"/>
    <property type="molecule type" value="Genomic_DNA"/>
</dbReference>
<keyword evidence="3" id="KW-1185">Reference proteome</keyword>
<proteinExistence type="predicted"/>
<dbReference type="InParanoid" id="U2E804"/>
<reference evidence="2 3" key="2">
    <citation type="journal article" date="2013" name="PLoS ONE">
        <title>INDIGO - INtegrated Data Warehouse of MIcrobial GenOmes with Examples from the Red Sea Extremophiles.</title>
        <authorList>
            <person name="Alam I."/>
            <person name="Antunes A."/>
            <person name="Kamau A.A."/>
            <person name="Ba Alawi W."/>
            <person name="Kalkatawi M."/>
            <person name="Stingl U."/>
            <person name="Bajic V.B."/>
        </authorList>
    </citation>
    <scope>NUCLEOTIDE SEQUENCE [LARGE SCALE GENOMIC DNA]</scope>
    <source>
        <strain evidence="2 3">SSD-17B</strain>
    </source>
</reference>
<accession>U2E804</accession>
<dbReference type="RefSeq" id="WP_021031165.1">
    <property type="nucleotide sequence ID" value="NZ_AFNU02000012.1"/>
</dbReference>
<dbReference type="Proteomes" id="UP000005707">
    <property type="component" value="Unassembled WGS sequence"/>
</dbReference>
<comment type="caution">
    <text evidence="2">The sequence shown here is derived from an EMBL/GenBank/DDBJ whole genome shotgun (WGS) entry which is preliminary data.</text>
</comment>
<organism evidence="2 3">
    <name type="scientific">Haloplasma contractile SSD-17B</name>
    <dbReference type="NCBI Taxonomy" id="1033810"/>
    <lineage>
        <taxon>Bacteria</taxon>
        <taxon>Bacillati</taxon>
        <taxon>Mycoplasmatota</taxon>
        <taxon>Mollicutes</taxon>
        <taxon>Haloplasmatales</taxon>
        <taxon>Haloplasmataceae</taxon>
        <taxon>Haloplasma</taxon>
    </lineage>
</organism>
<feature type="region of interest" description="Disordered" evidence="1">
    <location>
        <begin position="61"/>
        <end position="99"/>
    </location>
</feature>